<dbReference type="PROSITE" id="PS00028">
    <property type="entry name" value="ZINC_FINGER_C2H2_1"/>
    <property type="match status" value="1"/>
</dbReference>
<organism evidence="3 4">
    <name type="scientific">Marasmius tenuissimus</name>
    <dbReference type="NCBI Taxonomy" id="585030"/>
    <lineage>
        <taxon>Eukaryota</taxon>
        <taxon>Fungi</taxon>
        <taxon>Dikarya</taxon>
        <taxon>Basidiomycota</taxon>
        <taxon>Agaricomycotina</taxon>
        <taxon>Agaricomycetes</taxon>
        <taxon>Agaricomycetidae</taxon>
        <taxon>Agaricales</taxon>
        <taxon>Marasmiineae</taxon>
        <taxon>Marasmiaceae</taxon>
        <taxon>Marasmius</taxon>
    </lineage>
</organism>
<dbReference type="SMART" id="SM00355">
    <property type="entry name" value="ZnF_C2H2"/>
    <property type="match status" value="2"/>
</dbReference>
<sequence>MDTKHDCPRCHEKYTQDDAIVVHLEEHEWKKLLISFRFRGVDYPLVRCSALGEGVYKCPVCNLAMAGTAIYWHMKDKHEDDLCSEAKRERSDDDERANGVKRQRMTSPDPIPSSDPTYVASSDPPEVSAASDKPTDSRPKSMRWNFAKSMKNVEVPQKIKHLKLDTSKIFNHEHNTAVKVLNFIAAVMDNYITTCTAHTILDDSLSPSHDSTHKCTHCIFEEDSHFHAIFQKLINAPFGTCFFCFTPLGNDLAFNHVNICGKPQRGGGRTERSDWEEWWRVIPYLVWRVPELRATVFKFLGIDEDQSRMLEDTFSWAKWLSLPVVPRDFINKFSDRRLVNLVAVVYAYLFLKSTGGIETPAGGFSIEGADPALTYSTSINEKFINNLDAIRDEDYRKHCFNCYRYCYRYVSRIVFDVGVADYTFRQLSKSRSLMYMMSRSLLFNFCSRNWIHFHYTMSLLSLVFPCSVRLPATNHAAYHNSTKQRVANLPPS</sequence>
<keyword evidence="4" id="KW-1185">Reference proteome</keyword>
<dbReference type="Proteomes" id="UP001437256">
    <property type="component" value="Unassembled WGS sequence"/>
</dbReference>
<evidence type="ECO:0000256" key="1">
    <source>
        <dbReference type="SAM" id="MobiDB-lite"/>
    </source>
</evidence>
<gene>
    <name evidence="3" type="ORF">AAF712_013949</name>
</gene>
<accession>A0ABR2ZFT8</accession>
<name>A0ABR2ZFT8_9AGAR</name>
<feature type="compositionally biased region" description="Basic and acidic residues" evidence="1">
    <location>
        <begin position="84"/>
        <end position="98"/>
    </location>
</feature>
<dbReference type="InterPro" id="IPR013087">
    <property type="entry name" value="Znf_C2H2_type"/>
</dbReference>
<feature type="domain" description="C2H2-type" evidence="2">
    <location>
        <begin position="7"/>
        <end position="27"/>
    </location>
</feature>
<evidence type="ECO:0000313" key="4">
    <source>
        <dbReference type="Proteomes" id="UP001437256"/>
    </source>
</evidence>
<dbReference type="EMBL" id="JBBXMP010000235">
    <property type="protein sequence ID" value="KAL0059322.1"/>
    <property type="molecule type" value="Genomic_DNA"/>
</dbReference>
<protein>
    <recommendedName>
        <fullName evidence="2">C2H2-type domain-containing protein</fullName>
    </recommendedName>
</protein>
<comment type="caution">
    <text evidence="3">The sequence shown here is derived from an EMBL/GenBank/DDBJ whole genome shotgun (WGS) entry which is preliminary data.</text>
</comment>
<reference evidence="3 4" key="1">
    <citation type="submission" date="2024-05" db="EMBL/GenBank/DDBJ databases">
        <title>A draft genome resource for the thread blight pathogen Marasmius tenuissimus strain MS-2.</title>
        <authorList>
            <person name="Yulfo-Soto G.E."/>
            <person name="Baruah I.K."/>
            <person name="Amoako-Attah I."/>
            <person name="Bukari Y."/>
            <person name="Meinhardt L.W."/>
            <person name="Bailey B.A."/>
            <person name="Cohen S.P."/>
        </authorList>
    </citation>
    <scope>NUCLEOTIDE SEQUENCE [LARGE SCALE GENOMIC DNA]</scope>
    <source>
        <strain evidence="3 4">MS-2</strain>
    </source>
</reference>
<evidence type="ECO:0000259" key="2">
    <source>
        <dbReference type="PROSITE" id="PS00028"/>
    </source>
</evidence>
<feature type="region of interest" description="Disordered" evidence="1">
    <location>
        <begin position="84"/>
        <end position="141"/>
    </location>
</feature>
<proteinExistence type="predicted"/>
<evidence type="ECO:0000313" key="3">
    <source>
        <dbReference type="EMBL" id="KAL0059322.1"/>
    </source>
</evidence>